<evidence type="ECO:0000313" key="5">
    <source>
        <dbReference type="EMBL" id="KRZ57842.1"/>
    </source>
</evidence>
<dbReference type="Gene3D" id="3.30.505.10">
    <property type="entry name" value="SH2 domain"/>
    <property type="match status" value="1"/>
</dbReference>
<dbReference type="PANTHER" id="PTHR46075">
    <property type="entry name" value="CHIMERIN FAMILY MEMBER"/>
    <property type="match status" value="1"/>
</dbReference>
<dbReference type="PANTHER" id="PTHR46075:SF2">
    <property type="entry name" value="RHO GTPASE ACTIVATING PROTEIN AT 5A, ISOFORM A"/>
    <property type="match status" value="1"/>
</dbReference>
<dbReference type="Pfam" id="PF00017">
    <property type="entry name" value="SH2"/>
    <property type="match status" value="1"/>
</dbReference>
<evidence type="ECO:0000256" key="2">
    <source>
        <dbReference type="PROSITE-ProRule" id="PRU00191"/>
    </source>
</evidence>
<dbReference type="SUPFAM" id="SSF55550">
    <property type="entry name" value="SH2 domain"/>
    <property type="match status" value="1"/>
</dbReference>
<comment type="caution">
    <text evidence="5">The sequence shown here is derived from an EMBL/GenBank/DDBJ whole genome shotgun (WGS) entry which is preliminary data.</text>
</comment>
<sequence length="238" mass="27305">MMSGDHVVDESNRLGSAYWKNQLLLLQEGAVKPTMVICEKAVEERPAFFGAEFHGLIGRDESDRLLASAGEGSYLVRQSRRAEYSYTLCIRFDGQTKNYKLFYDGQHFVGEKRFDSVEQLVADGLISMHIEKHAADYVRRMAEQTIYEHSPYSQFQRMRQRLKEQHISGCVLFVYLFCFVSYRFVFFHCIFSPTAGGCALSPSCCCRKTVGVVVVEDNMVVDSDHHQQRPVKSHTFKV</sequence>
<dbReference type="InterPro" id="IPR000980">
    <property type="entry name" value="SH2"/>
</dbReference>
<keyword evidence="3" id="KW-0812">Transmembrane</keyword>
<dbReference type="GO" id="GO:0005096">
    <property type="term" value="F:GTPase activator activity"/>
    <property type="evidence" value="ECO:0007669"/>
    <property type="project" value="UniProtKB-KW"/>
</dbReference>
<reference evidence="5 6" key="1">
    <citation type="submission" date="2015-05" db="EMBL/GenBank/DDBJ databases">
        <title>Evolution of Trichinella species and genotypes.</title>
        <authorList>
            <person name="Korhonen P.K."/>
            <person name="Edoardo P."/>
            <person name="Giuseppe L.R."/>
            <person name="Gasser R.B."/>
        </authorList>
    </citation>
    <scope>NUCLEOTIDE SEQUENCE [LARGE SCALE GENOMIC DNA]</scope>
    <source>
        <strain evidence="5">ISS10</strain>
    </source>
</reference>
<gene>
    <name evidence="5" type="ORF">T02_1557</name>
</gene>
<feature type="transmembrane region" description="Helical" evidence="3">
    <location>
        <begin position="167"/>
        <end position="185"/>
    </location>
</feature>
<dbReference type="FunFam" id="3.30.505.10:FF:000019">
    <property type="entry name" value="Chimaerin"/>
    <property type="match status" value="1"/>
</dbReference>
<accession>A0A0V1LF70</accession>
<feature type="domain" description="SH2" evidence="4">
    <location>
        <begin position="52"/>
        <end position="121"/>
    </location>
</feature>
<keyword evidence="6" id="KW-1185">Reference proteome</keyword>
<dbReference type="Proteomes" id="UP000054721">
    <property type="component" value="Unassembled WGS sequence"/>
</dbReference>
<dbReference type="InterPro" id="IPR051854">
    <property type="entry name" value="Rho-type_GAP"/>
</dbReference>
<name>A0A0V1LF70_9BILA</name>
<evidence type="ECO:0000256" key="1">
    <source>
        <dbReference type="ARBA" id="ARBA00022468"/>
    </source>
</evidence>
<feature type="non-terminal residue" evidence="5">
    <location>
        <position position="238"/>
    </location>
</feature>
<dbReference type="OrthoDB" id="3196451at2759"/>
<organism evidence="5 6">
    <name type="scientific">Trichinella nativa</name>
    <dbReference type="NCBI Taxonomy" id="6335"/>
    <lineage>
        <taxon>Eukaryota</taxon>
        <taxon>Metazoa</taxon>
        <taxon>Ecdysozoa</taxon>
        <taxon>Nematoda</taxon>
        <taxon>Enoplea</taxon>
        <taxon>Dorylaimia</taxon>
        <taxon>Trichinellida</taxon>
        <taxon>Trichinellidae</taxon>
        <taxon>Trichinella</taxon>
    </lineage>
</organism>
<dbReference type="AlphaFoldDB" id="A0A0V1LF70"/>
<dbReference type="EMBL" id="JYDW01000067">
    <property type="protein sequence ID" value="KRZ57842.1"/>
    <property type="molecule type" value="Genomic_DNA"/>
</dbReference>
<proteinExistence type="predicted"/>
<dbReference type="SMART" id="SM00252">
    <property type="entry name" value="SH2"/>
    <property type="match status" value="1"/>
</dbReference>
<evidence type="ECO:0000259" key="4">
    <source>
        <dbReference type="PROSITE" id="PS50001"/>
    </source>
</evidence>
<evidence type="ECO:0000313" key="6">
    <source>
        <dbReference type="Proteomes" id="UP000054721"/>
    </source>
</evidence>
<keyword evidence="3" id="KW-0472">Membrane</keyword>
<protein>
    <submittedName>
        <fullName evidence="5">N-chimaerin</fullName>
    </submittedName>
</protein>
<keyword evidence="1" id="KW-0343">GTPase activation</keyword>
<dbReference type="PROSITE" id="PS50001">
    <property type="entry name" value="SH2"/>
    <property type="match status" value="1"/>
</dbReference>
<keyword evidence="2" id="KW-0727">SH2 domain</keyword>
<keyword evidence="3" id="KW-1133">Transmembrane helix</keyword>
<evidence type="ECO:0000256" key="3">
    <source>
        <dbReference type="SAM" id="Phobius"/>
    </source>
</evidence>
<dbReference type="InterPro" id="IPR036860">
    <property type="entry name" value="SH2_dom_sf"/>
</dbReference>